<evidence type="ECO:0000313" key="3">
    <source>
        <dbReference type="Proteomes" id="UP000626490"/>
    </source>
</evidence>
<keyword evidence="1" id="KW-0472">Membrane</keyword>
<reference evidence="2" key="1">
    <citation type="submission" date="2020-01" db="EMBL/GenBank/DDBJ databases">
        <title>Patterns of diversity and host range of bacteriophage communities associated with bean-nodulatin bacteria.</title>
        <authorList>
            <person name="Vann Cauwenberghe J."/>
            <person name="Santamaria R.I."/>
            <person name="Bustos P."/>
            <person name="Juarez S."/>
            <person name="Gonzalez V."/>
        </authorList>
    </citation>
    <scope>NUCLEOTIDE SEQUENCE</scope>
</reference>
<dbReference type="EMBL" id="MN988555">
    <property type="protein sequence ID" value="QIG76572.1"/>
    <property type="molecule type" value="Genomic_DNA"/>
</dbReference>
<dbReference type="InterPro" id="IPR021737">
    <property type="entry name" value="Phage_phiKZ_Orf197"/>
</dbReference>
<gene>
    <name evidence="2" type="ORF">EVC27_047</name>
</gene>
<accession>A0A7S5RFI5</accession>
<name>A0A7S5RFI5_9CAUD</name>
<dbReference type="Proteomes" id="UP000626490">
    <property type="component" value="Segment"/>
</dbReference>
<feature type="transmembrane region" description="Helical" evidence="1">
    <location>
        <begin position="97"/>
        <end position="114"/>
    </location>
</feature>
<protein>
    <recommendedName>
        <fullName evidence="4">DUF3307 domain-containing protein</fullName>
    </recommendedName>
</protein>
<evidence type="ECO:0000313" key="2">
    <source>
        <dbReference type="EMBL" id="QIG76572.1"/>
    </source>
</evidence>
<evidence type="ECO:0000256" key="1">
    <source>
        <dbReference type="SAM" id="Phobius"/>
    </source>
</evidence>
<keyword evidence="1" id="KW-0812">Transmembrane</keyword>
<dbReference type="Pfam" id="PF11750">
    <property type="entry name" value="DUF3307"/>
    <property type="match status" value="1"/>
</dbReference>
<sequence length="121" mass="14033">MTYLGYDWIGAFLILASLHFLFDYPLQGDFLANQKNPNFTPRYVPWYHANFAHAAIHGIPVGIITGSYTLALSEIVVHFCIDLWKSLGLINIHVDQLFHIICKAIWVFYAYYAFTYGRVLW</sequence>
<keyword evidence="3" id="KW-1185">Reference proteome</keyword>
<feature type="transmembrane region" description="Helical" evidence="1">
    <location>
        <begin position="6"/>
        <end position="26"/>
    </location>
</feature>
<keyword evidence="1" id="KW-1133">Transmembrane helix</keyword>
<proteinExistence type="predicted"/>
<organism evidence="2 3">
    <name type="scientific">Rhizobium phage RHph_I1_6</name>
    <dbReference type="NCBI Taxonomy" id="2509728"/>
    <lineage>
        <taxon>Viruses</taxon>
        <taxon>Duplodnaviria</taxon>
        <taxon>Heunggongvirae</taxon>
        <taxon>Uroviricota</taxon>
        <taxon>Caudoviricetes</taxon>
        <taxon>Schitoviridae</taxon>
        <taxon>Demetervirinae</taxon>
        <taxon>Cyamitesvirus</taxon>
        <taxon>Cyamitesvirus I16</taxon>
    </lineage>
</organism>
<evidence type="ECO:0008006" key="4">
    <source>
        <dbReference type="Google" id="ProtNLM"/>
    </source>
</evidence>